<proteinExistence type="predicted"/>
<gene>
    <name evidence="2" type="ORF">CLCR_07834</name>
</gene>
<accession>A0A1C1CPC6</accession>
<reference evidence="3" key="1">
    <citation type="submission" date="2015-07" db="EMBL/GenBank/DDBJ databases">
        <authorList>
            <person name="Teixeira M.M."/>
            <person name="Souza R.C."/>
            <person name="Almeida L.G."/>
            <person name="Vicente V.A."/>
            <person name="de Hoog S."/>
            <person name="Bocca A.L."/>
            <person name="de Almeida S.R."/>
            <person name="Vasconcelos A.T."/>
            <person name="Felipe M.S."/>
        </authorList>
    </citation>
    <scope>NUCLEOTIDE SEQUENCE [LARGE SCALE GENOMIC DNA]</scope>
    <source>
        <strain evidence="3">KSF</strain>
    </source>
</reference>
<dbReference type="EMBL" id="LGRB01000010">
    <property type="protein sequence ID" value="OCT50345.1"/>
    <property type="molecule type" value="Genomic_DNA"/>
</dbReference>
<keyword evidence="1" id="KW-0812">Transmembrane</keyword>
<evidence type="ECO:0000256" key="1">
    <source>
        <dbReference type="SAM" id="Phobius"/>
    </source>
</evidence>
<evidence type="ECO:0000313" key="2">
    <source>
        <dbReference type="EMBL" id="OCT50345.1"/>
    </source>
</evidence>
<dbReference type="Proteomes" id="UP000094526">
    <property type="component" value="Unassembled WGS sequence"/>
</dbReference>
<name>A0A1C1CPC6_9EURO</name>
<feature type="transmembrane region" description="Helical" evidence="1">
    <location>
        <begin position="20"/>
        <end position="42"/>
    </location>
</feature>
<sequence length="80" mass="9115">MDCTAMFLTTGDTPSAALRSALLTSSPLVLLLCGVVGHHWFWRKEFSRWTSSRVSSRPSSSEQRDFAEQILLTRLVMRER</sequence>
<keyword evidence="3" id="KW-1185">Reference proteome</keyword>
<protein>
    <submittedName>
        <fullName evidence="2">Uncharacterized protein</fullName>
    </submittedName>
</protein>
<evidence type="ECO:0000313" key="3">
    <source>
        <dbReference type="Proteomes" id="UP000094526"/>
    </source>
</evidence>
<dbReference type="AlphaFoldDB" id="A0A1C1CPC6"/>
<dbReference type="VEuPathDB" id="FungiDB:CLCR_07834"/>
<keyword evidence="1" id="KW-1133">Transmembrane helix</keyword>
<organism evidence="2 3">
    <name type="scientific">Cladophialophora carrionii</name>
    <dbReference type="NCBI Taxonomy" id="86049"/>
    <lineage>
        <taxon>Eukaryota</taxon>
        <taxon>Fungi</taxon>
        <taxon>Dikarya</taxon>
        <taxon>Ascomycota</taxon>
        <taxon>Pezizomycotina</taxon>
        <taxon>Eurotiomycetes</taxon>
        <taxon>Chaetothyriomycetidae</taxon>
        <taxon>Chaetothyriales</taxon>
        <taxon>Herpotrichiellaceae</taxon>
        <taxon>Cladophialophora</taxon>
    </lineage>
</organism>
<comment type="caution">
    <text evidence="2">The sequence shown here is derived from an EMBL/GenBank/DDBJ whole genome shotgun (WGS) entry which is preliminary data.</text>
</comment>
<keyword evidence="1" id="KW-0472">Membrane</keyword>